<comment type="caution">
    <text evidence="2">The sequence shown here is derived from an EMBL/GenBank/DDBJ whole genome shotgun (WGS) entry which is preliminary data.</text>
</comment>
<gene>
    <name evidence="2" type="ORF">C7B64_18720</name>
</gene>
<proteinExistence type="predicted"/>
<dbReference type="AlphaFoldDB" id="A0A2T1BZE4"/>
<evidence type="ECO:0000313" key="3">
    <source>
        <dbReference type="Proteomes" id="UP000238762"/>
    </source>
</evidence>
<reference evidence="2 3" key="2">
    <citation type="submission" date="2018-03" db="EMBL/GenBank/DDBJ databases">
        <title>The ancient ancestry and fast evolution of plastids.</title>
        <authorList>
            <person name="Moore K.R."/>
            <person name="Magnabosco C."/>
            <person name="Momper L."/>
            <person name="Gold D.A."/>
            <person name="Bosak T."/>
            <person name="Fournier G.P."/>
        </authorList>
    </citation>
    <scope>NUCLEOTIDE SEQUENCE [LARGE SCALE GENOMIC DNA]</scope>
    <source>
        <strain evidence="2 3">CCAP 1448/3</strain>
    </source>
</reference>
<keyword evidence="3" id="KW-1185">Reference proteome</keyword>
<dbReference type="OrthoDB" id="9796786at2"/>
<dbReference type="Pfam" id="PF06114">
    <property type="entry name" value="Peptidase_M78"/>
    <property type="match status" value="1"/>
</dbReference>
<organism evidence="2 3">
    <name type="scientific">Merismopedia glauca CCAP 1448/3</name>
    <dbReference type="NCBI Taxonomy" id="1296344"/>
    <lineage>
        <taxon>Bacteria</taxon>
        <taxon>Bacillati</taxon>
        <taxon>Cyanobacteriota</taxon>
        <taxon>Cyanophyceae</taxon>
        <taxon>Synechococcales</taxon>
        <taxon>Merismopediaceae</taxon>
        <taxon>Merismopedia</taxon>
    </lineage>
</organism>
<sequence length="257" mass="29510">MVWDCWFYCLKCEARWASHTLNFFGVASPEEWEGLWTKELVYFRKSEAFPSSFGDLTAWLRRGEIEAADIPCATYDANKFREVLEQIRALTVEPPEVFQPKVVHLCASSGVAVVFVPQLPKTRTCGATRWLNPNKALIQLSLRYKTDDHLWFSFYHEAGHILLHGKRDVFIEEQGVRDPLEQEKEQEANEFATTMLIKPADLKRFLASGQRLSKARIEQFATVIGIAPGIVVGRLQHDGVLPNSHCNDLKQRFEWVD</sequence>
<dbReference type="InterPro" id="IPR010359">
    <property type="entry name" value="IrrE_HExxH"/>
</dbReference>
<evidence type="ECO:0000259" key="1">
    <source>
        <dbReference type="Pfam" id="PF06114"/>
    </source>
</evidence>
<protein>
    <recommendedName>
        <fullName evidence="1">IrrE N-terminal-like domain-containing protein</fullName>
    </recommendedName>
</protein>
<dbReference type="Gene3D" id="1.10.10.2910">
    <property type="match status" value="1"/>
</dbReference>
<dbReference type="EMBL" id="PVWJ01000112">
    <property type="protein sequence ID" value="PSB01371.1"/>
    <property type="molecule type" value="Genomic_DNA"/>
</dbReference>
<reference evidence="2 3" key="1">
    <citation type="submission" date="2018-02" db="EMBL/GenBank/DDBJ databases">
        <authorList>
            <person name="Cohen D.B."/>
            <person name="Kent A.D."/>
        </authorList>
    </citation>
    <scope>NUCLEOTIDE SEQUENCE [LARGE SCALE GENOMIC DNA]</scope>
    <source>
        <strain evidence="2 3">CCAP 1448/3</strain>
    </source>
</reference>
<accession>A0A2T1BZE4</accession>
<name>A0A2T1BZE4_9CYAN</name>
<dbReference type="Proteomes" id="UP000238762">
    <property type="component" value="Unassembled WGS sequence"/>
</dbReference>
<feature type="domain" description="IrrE N-terminal-like" evidence="1">
    <location>
        <begin position="143"/>
        <end position="215"/>
    </location>
</feature>
<evidence type="ECO:0000313" key="2">
    <source>
        <dbReference type="EMBL" id="PSB01371.1"/>
    </source>
</evidence>